<dbReference type="PANTHER" id="PTHR35024">
    <property type="entry name" value="HYPOTHETICAL CYTOSOLIC PROTEIN"/>
    <property type="match status" value="1"/>
</dbReference>
<dbReference type="RefSeq" id="WP_185132671.1">
    <property type="nucleotide sequence ID" value="NZ_JACJVO010000040.1"/>
</dbReference>
<proteinExistence type="inferred from homology"/>
<sequence length="170" mass="17827">MFKKKLDPGTTDTLIGEGSTFEGKIKSQASIRLEGEITGDVVCEGDVIIGERGVARSNVSARNVVLAGTVHGNVIAKGKLIVKSSGRLLGNLSASELAIEAGGFFHGTSQMENKDAPQPQDENRAAAATESADDSADRQKFREPETPGTAASESFPALNNIPADSVLKSW</sequence>
<dbReference type="AlphaFoldDB" id="A0A7X0STU3"/>
<evidence type="ECO:0000256" key="2">
    <source>
        <dbReference type="SAM" id="MobiDB-lite"/>
    </source>
</evidence>
<reference evidence="3 4" key="1">
    <citation type="submission" date="2020-08" db="EMBL/GenBank/DDBJ databases">
        <title>Cohnella phylogeny.</title>
        <authorList>
            <person name="Dunlap C."/>
        </authorList>
    </citation>
    <scope>NUCLEOTIDE SEQUENCE [LARGE SCALE GENOMIC DNA]</scope>
    <source>
        <strain evidence="3 4">CBP 2801</strain>
    </source>
</reference>
<dbReference type="EMBL" id="JACJVO010000040">
    <property type="protein sequence ID" value="MBB6735014.1"/>
    <property type="molecule type" value="Genomic_DNA"/>
</dbReference>
<comment type="caution">
    <text evidence="3">The sequence shown here is derived from an EMBL/GenBank/DDBJ whole genome shotgun (WGS) entry which is preliminary data.</text>
</comment>
<comment type="similarity">
    <text evidence="1">Belongs to the bactofilin family.</text>
</comment>
<accession>A0A7X0STU3</accession>
<dbReference type="InterPro" id="IPR007607">
    <property type="entry name" value="BacA/B"/>
</dbReference>
<name>A0A7X0STU3_9BACL</name>
<gene>
    <name evidence="3" type="ORF">H7C18_29285</name>
</gene>
<evidence type="ECO:0000256" key="1">
    <source>
        <dbReference type="ARBA" id="ARBA00044755"/>
    </source>
</evidence>
<dbReference type="PANTHER" id="PTHR35024:SF4">
    <property type="entry name" value="POLYMER-FORMING CYTOSKELETAL PROTEIN"/>
    <property type="match status" value="1"/>
</dbReference>
<protein>
    <submittedName>
        <fullName evidence="3">Polymer-forming cytoskeletal protein</fullName>
    </submittedName>
</protein>
<dbReference type="Pfam" id="PF04519">
    <property type="entry name" value="Bactofilin"/>
    <property type="match status" value="1"/>
</dbReference>
<feature type="region of interest" description="Disordered" evidence="2">
    <location>
        <begin position="108"/>
        <end position="170"/>
    </location>
</feature>
<evidence type="ECO:0000313" key="3">
    <source>
        <dbReference type="EMBL" id="MBB6735014.1"/>
    </source>
</evidence>
<dbReference type="Proteomes" id="UP000564644">
    <property type="component" value="Unassembled WGS sequence"/>
</dbReference>
<feature type="compositionally biased region" description="Basic and acidic residues" evidence="2">
    <location>
        <begin position="135"/>
        <end position="145"/>
    </location>
</feature>
<organism evidence="3 4">
    <name type="scientific">Cohnella zeiphila</name>
    <dbReference type="NCBI Taxonomy" id="2761120"/>
    <lineage>
        <taxon>Bacteria</taxon>
        <taxon>Bacillati</taxon>
        <taxon>Bacillota</taxon>
        <taxon>Bacilli</taxon>
        <taxon>Bacillales</taxon>
        <taxon>Paenibacillaceae</taxon>
        <taxon>Cohnella</taxon>
    </lineage>
</organism>
<keyword evidence="4" id="KW-1185">Reference proteome</keyword>
<evidence type="ECO:0000313" key="4">
    <source>
        <dbReference type="Proteomes" id="UP000564644"/>
    </source>
</evidence>